<dbReference type="EMBL" id="AMEQ01000018">
    <property type="protein sequence ID" value="EKY02253.1"/>
    <property type="molecule type" value="Genomic_DNA"/>
</dbReference>
<organism evidence="4 5">
    <name type="scientific">Porphyromonas catoniae F0037</name>
    <dbReference type="NCBI Taxonomy" id="1127696"/>
    <lineage>
        <taxon>Bacteria</taxon>
        <taxon>Pseudomonadati</taxon>
        <taxon>Bacteroidota</taxon>
        <taxon>Bacteroidia</taxon>
        <taxon>Bacteroidales</taxon>
        <taxon>Porphyromonadaceae</taxon>
        <taxon>Porphyromonas</taxon>
    </lineage>
</organism>
<dbReference type="InterPro" id="IPR015915">
    <property type="entry name" value="Kelch-typ_b-propeller"/>
</dbReference>
<feature type="chain" id="PRO_5003955098" evidence="3">
    <location>
        <begin position="21"/>
        <end position="401"/>
    </location>
</feature>
<dbReference type="PANTHER" id="PTHR46260">
    <property type="entry name" value="RING-TYPE DOMAIN-CONTAINING PROTEIN"/>
    <property type="match status" value="1"/>
</dbReference>
<dbReference type="Gene3D" id="2.120.10.80">
    <property type="entry name" value="Kelch-type beta propeller"/>
    <property type="match status" value="1"/>
</dbReference>
<gene>
    <name evidence="4" type="ORF">HMPREF9134_00642</name>
</gene>
<dbReference type="STRING" id="1127696.HMPREF9134_00642"/>
<proteinExistence type="predicted"/>
<dbReference type="HOGENOM" id="CLU_054027_1_0_10"/>
<reference evidence="4 5" key="1">
    <citation type="submission" date="2012-05" db="EMBL/GenBank/DDBJ databases">
        <authorList>
            <person name="Weinstock G."/>
            <person name="Sodergren E."/>
            <person name="Lobos E.A."/>
            <person name="Fulton L."/>
            <person name="Fulton R."/>
            <person name="Courtney L."/>
            <person name="Fronick C."/>
            <person name="O'Laughlin M."/>
            <person name="Godfrey J."/>
            <person name="Wilson R.M."/>
            <person name="Miner T."/>
            <person name="Farmer C."/>
            <person name="Delehaunty K."/>
            <person name="Cordes M."/>
            <person name="Minx P."/>
            <person name="Tomlinson C."/>
            <person name="Chen J."/>
            <person name="Wollam A."/>
            <person name="Pepin K.H."/>
            <person name="Bhonagiri V."/>
            <person name="Zhang X."/>
            <person name="Suruliraj S."/>
            <person name="Warren W."/>
            <person name="Mitreva M."/>
            <person name="Mardis E.R."/>
            <person name="Wilson R.K."/>
        </authorList>
    </citation>
    <scope>NUCLEOTIDE SEQUENCE [LARGE SCALE GENOMIC DNA]</scope>
    <source>
        <strain evidence="4 5">F0037</strain>
    </source>
</reference>
<dbReference type="eggNOG" id="COG3055">
    <property type="taxonomic scope" value="Bacteria"/>
</dbReference>
<dbReference type="SUPFAM" id="SSF117281">
    <property type="entry name" value="Kelch motif"/>
    <property type="match status" value="1"/>
</dbReference>
<keyword evidence="3" id="KW-0732">Signal</keyword>
<dbReference type="Pfam" id="PF24996">
    <property type="entry name" value="NANM"/>
    <property type="match status" value="1"/>
</dbReference>
<dbReference type="InterPro" id="IPR056734">
    <property type="entry name" value="NANM"/>
</dbReference>
<evidence type="ECO:0000313" key="4">
    <source>
        <dbReference type="EMBL" id="EKY02253.1"/>
    </source>
</evidence>
<accession>L1NFV1</accession>
<evidence type="ECO:0000256" key="3">
    <source>
        <dbReference type="SAM" id="SignalP"/>
    </source>
</evidence>
<dbReference type="PATRIC" id="fig|1127696.3.peg.570"/>
<protein>
    <submittedName>
        <fullName evidence="4">Cyclically-permuted mutarotase family protein</fullName>
    </submittedName>
</protein>
<evidence type="ECO:0000313" key="5">
    <source>
        <dbReference type="Proteomes" id="UP000010408"/>
    </source>
</evidence>
<dbReference type="PROSITE" id="PS51257">
    <property type="entry name" value="PROKAR_LIPOPROTEIN"/>
    <property type="match status" value="1"/>
</dbReference>
<keyword evidence="1" id="KW-0880">Kelch repeat</keyword>
<evidence type="ECO:0000256" key="2">
    <source>
        <dbReference type="ARBA" id="ARBA00022737"/>
    </source>
</evidence>
<dbReference type="Proteomes" id="UP000010408">
    <property type="component" value="Unassembled WGS sequence"/>
</dbReference>
<dbReference type="AlphaFoldDB" id="L1NFV1"/>
<sequence>MKLWYSSLFVPLALLLGAFASCGVHRVQNDYIKVYEVSGTFGDPAYDVHGVSAAFAGRVGDQICFAGGANFPNTPAAKGGEKMYYDAVFLGSPAEGRSIQWYAAGKLPKALAYGVSMQLGDTLYIAGGESHDGAERGFYILTKSAGNTLAIKPLAPLPFTISNAAGAVIEHRLFLIGGMQDGKPSSAVWSYDIDNPSKGWSRLPDLPHARGYVQPVAASVDDTLFVSGGFYPGDDKHPATVNQGIHSLDITAKVPHWRTGLFPRGEEKRMDYWAGGTLTPVAGGLIATGGVHKAVFEPALERLRRLNHHGEALSETEVRKLRAEQEGYMTHPEAWYQFTSDVYYFSPVTSRWFRILSPIPSLLGRAGASAVAFDEGCIYLLQGELKPGVRSLKVVCIEVQP</sequence>
<dbReference type="PANTHER" id="PTHR46260:SF3">
    <property type="entry name" value="RING-TYPE DOMAIN-CONTAINING PROTEIN"/>
    <property type="match status" value="1"/>
</dbReference>
<feature type="signal peptide" evidence="3">
    <location>
        <begin position="1"/>
        <end position="20"/>
    </location>
</feature>
<keyword evidence="2" id="KW-0677">Repeat</keyword>
<name>L1NFV1_9PORP</name>
<evidence type="ECO:0000256" key="1">
    <source>
        <dbReference type="ARBA" id="ARBA00022441"/>
    </source>
</evidence>
<dbReference type="InterPro" id="IPR051746">
    <property type="entry name" value="Kelch_domain_containing_8"/>
</dbReference>
<dbReference type="RefSeq" id="WP_005468845.1">
    <property type="nucleotide sequence ID" value="NZ_KB291043.1"/>
</dbReference>
<comment type="caution">
    <text evidence="4">The sequence shown here is derived from an EMBL/GenBank/DDBJ whole genome shotgun (WGS) entry which is preliminary data.</text>
</comment>